<proteinExistence type="predicted"/>
<evidence type="ECO:0000313" key="2">
    <source>
        <dbReference type="EMBL" id="MCH7321759.1"/>
    </source>
</evidence>
<dbReference type="RefSeq" id="WP_241368814.1">
    <property type="nucleotide sequence ID" value="NZ_JAKZFC010000002.1"/>
</dbReference>
<dbReference type="Gene3D" id="3.30.1330.70">
    <property type="entry name" value="Holliday junction resolvase RusA"/>
    <property type="match status" value="1"/>
</dbReference>
<evidence type="ECO:0000256" key="1">
    <source>
        <dbReference type="SAM" id="MobiDB-lite"/>
    </source>
</evidence>
<sequence>MIQFTIPGATQAQERPRFSRAGNGVRTHDAPKSRAYKDLVKVVAWDNKPQEPLQGPLKLEVDVYLVPPKADQTKPKLARMACGEMRPIKKPDLDNLVKGIKDGCSKIIWVDDAQIVELVVRKFYAMQPRAEVKVEAV</sequence>
<dbReference type="Pfam" id="PF05866">
    <property type="entry name" value="RusA"/>
    <property type="match status" value="1"/>
</dbReference>
<dbReference type="SUPFAM" id="SSF103084">
    <property type="entry name" value="Holliday junction resolvase RusA"/>
    <property type="match status" value="1"/>
</dbReference>
<reference evidence="2 3" key="1">
    <citation type="submission" date="2022-03" db="EMBL/GenBank/DDBJ databases">
        <authorList>
            <person name="Jo J.-H."/>
            <person name="Im W.-T."/>
        </authorList>
    </citation>
    <scope>NUCLEOTIDE SEQUENCE [LARGE SCALE GENOMIC DNA]</scope>
    <source>
        <strain evidence="2 3">MA9</strain>
    </source>
</reference>
<gene>
    <name evidence="2" type="ORF">LZ480_07615</name>
</gene>
<name>A0ABS9UC80_9BACL</name>
<keyword evidence="3" id="KW-1185">Reference proteome</keyword>
<dbReference type="InterPro" id="IPR036614">
    <property type="entry name" value="RusA-like_sf"/>
</dbReference>
<comment type="caution">
    <text evidence="2">The sequence shown here is derived from an EMBL/GenBank/DDBJ whole genome shotgun (WGS) entry which is preliminary data.</text>
</comment>
<dbReference type="EMBL" id="JAKZFC010000002">
    <property type="protein sequence ID" value="MCH7321759.1"/>
    <property type="molecule type" value="Genomic_DNA"/>
</dbReference>
<dbReference type="Proteomes" id="UP001316087">
    <property type="component" value="Unassembled WGS sequence"/>
</dbReference>
<evidence type="ECO:0000313" key="3">
    <source>
        <dbReference type="Proteomes" id="UP001316087"/>
    </source>
</evidence>
<protein>
    <submittedName>
        <fullName evidence="2">RusA family crossover junction endodeoxyribonuclease</fullName>
    </submittedName>
</protein>
<feature type="region of interest" description="Disordered" evidence="1">
    <location>
        <begin position="1"/>
        <end position="30"/>
    </location>
</feature>
<organism evidence="2 3">
    <name type="scientific">Solibacillus palustris</name>
    <dbReference type="NCBI Taxonomy" id="2908203"/>
    <lineage>
        <taxon>Bacteria</taxon>
        <taxon>Bacillati</taxon>
        <taxon>Bacillota</taxon>
        <taxon>Bacilli</taxon>
        <taxon>Bacillales</taxon>
        <taxon>Caryophanaceae</taxon>
        <taxon>Solibacillus</taxon>
    </lineage>
</organism>
<accession>A0ABS9UC80</accession>
<dbReference type="InterPro" id="IPR008822">
    <property type="entry name" value="Endonuclease_RusA-like"/>
</dbReference>